<evidence type="ECO:0000256" key="1">
    <source>
        <dbReference type="SAM" id="Phobius"/>
    </source>
</evidence>
<dbReference type="RefSeq" id="WP_085125427.1">
    <property type="nucleotide sequence ID" value="NZ_FWZX01000027.1"/>
</dbReference>
<accession>A0A1Y6CPU2</accession>
<reference evidence="2 3" key="1">
    <citation type="submission" date="2017-04" db="EMBL/GenBank/DDBJ databases">
        <authorList>
            <person name="Afonso C.L."/>
            <person name="Miller P.J."/>
            <person name="Scott M.A."/>
            <person name="Spackman E."/>
            <person name="Goraichik I."/>
            <person name="Dimitrov K.M."/>
            <person name="Suarez D.L."/>
            <person name="Swayne D.E."/>
        </authorList>
    </citation>
    <scope>NUCLEOTIDE SEQUENCE [LARGE SCALE GENOMIC DNA]</scope>
    <source>
        <strain evidence="2 3">USBA 355</strain>
    </source>
</reference>
<proteinExistence type="predicted"/>
<keyword evidence="2" id="KW-0282">Flagellum</keyword>
<keyword evidence="3" id="KW-1185">Reference proteome</keyword>
<evidence type="ECO:0000313" key="2">
    <source>
        <dbReference type="EMBL" id="SMF68041.1"/>
    </source>
</evidence>
<dbReference type="AlphaFoldDB" id="A0A1Y6CPU2"/>
<feature type="transmembrane region" description="Helical" evidence="1">
    <location>
        <begin position="24"/>
        <end position="44"/>
    </location>
</feature>
<sequence>MAAGPLPAGEETEGTVRRGADPGLIAQLSLLLLLLAFFILMTALSRFEQDRVHRVVESVTDAFGVRVALPLQQPVSAGGLGFYDAMKPVAEQLRRVVAATLPVKIEIEVRRDGELRIEIPYDVLFGIADASPRATVRPLLVALTRALNGQRFESQPWMLDASARLADFGGRTPAIERDLAVRRAGAVVRSLAALGLPSGRLAAGLLDDAAPSLRLTVRPPAIGPAP</sequence>
<organism evidence="2 3">
    <name type="scientific">Tistlia consotensis USBA 355</name>
    <dbReference type="NCBI Taxonomy" id="560819"/>
    <lineage>
        <taxon>Bacteria</taxon>
        <taxon>Pseudomonadati</taxon>
        <taxon>Pseudomonadota</taxon>
        <taxon>Alphaproteobacteria</taxon>
        <taxon>Rhodospirillales</taxon>
        <taxon>Rhodovibrionaceae</taxon>
        <taxon>Tistlia</taxon>
    </lineage>
</organism>
<name>A0A1Y6CPU2_9PROT</name>
<dbReference type="STRING" id="560819.SAMN05428998_12784"/>
<protein>
    <submittedName>
        <fullName evidence="2">Flagellar motor protein MotB</fullName>
    </submittedName>
</protein>
<keyword evidence="1" id="KW-0812">Transmembrane</keyword>
<dbReference type="SUPFAM" id="SSF103088">
    <property type="entry name" value="OmpA-like"/>
    <property type="match status" value="1"/>
</dbReference>
<keyword evidence="2" id="KW-0966">Cell projection</keyword>
<gene>
    <name evidence="2" type="ORF">SAMN05428998_12784</name>
</gene>
<dbReference type="Proteomes" id="UP000192917">
    <property type="component" value="Unassembled WGS sequence"/>
</dbReference>
<dbReference type="EMBL" id="FWZX01000027">
    <property type="protein sequence ID" value="SMF68041.1"/>
    <property type="molecule type" value="Genomic_DNA"/>
</dbReference>
<keyword evidence="1" id="KW-1133">Transmembrane helix</keyword>
<dbReference type="InterPro" id="IPR036737">
    <property type="entry name" value="OmpA-like_sf"/>
</dbReference>
<keyword evidence="1" id="KW-0472">Membrane</keyword>
<evidence type="ECO:0000313" key="3">
    <source>
        <dbReference type="Proteomes" id="UP000192917"/>
    </source>
</evidence>
<keyword evidence="2" id="KW-0969">Cilium</keyword>